<accession>A0AAJ7E4V0</accession>
<protein>
    <submittedName>
        <fullName evidence="1">Uncharacterized protein LOC106114216</fullName>
    </submittedName>
</protein>
<name>A0AAJ7E4V0_PAPXU</name>
<reference evidence="1" key="1">
    <citation type="submission" date="2025-08" db="UniProtKB">
        <authorList>
            <consortium name="RefSeq"/>
        </authorList>
    </citation>
    <scope>IDENTIFICATION</scope>
</reference>
<gene>
    <name evidence="1" type="primary">LOC106114216</name>
</gene>
<sequence>MSYNSLVPTGNKNKYCVLCSINIDFNKLKHHVDSRQHIDNMKKYKYLEKYDKHLFRQILHTYHCSLCNIMFTYREVNLHITWPIHKQQLDICHKIVKNNRKTDVKNGTKQITIDLQKEILFTTYIEPKIKIGIYYEFSKNIQEISKKSKIIINNGRVLKISWDSWNGFFKTKSGIKCCLCQKDLKTYEQTNHSNNCGHLEKLEDNFLNEFNPALIRKINENILNCVTCNTELPYKYHIIIEHIKGKKHENIYELLVKDSSICNNYTDCADDIFTLQ</sequence>
<dbReference type="KEGG" id="pxu:106114216"/>
<organism evidence="1">
    <name type="scientific">Papilio xuthus</name>
    <name type="common">Asian swallowtail butterfly</name>
    <dbReference type="NCBI Taxonomy" id="66420"/>
    <lineage>
        <taxon>Eukaryota</taxon>
        <taxon>Metazoa</taxon>
        <taxon>Ecdysozoa</taxon>
        <taxon>Arthropoda</taxon>
        <taxon>Hexapoda</taxon>
        <taxon>Insecta</taxon>
        <taxon>Pterygota</taxon>
        <taxon>Neoptera</taxon>
        <taxon>Endopterygota</taxon>
        <taxon>Lepidoptera</taxon>
        <taxon>Glossata</taxon>
        <taxon>Ditrysia</taxon>
        <taxon>Papilionoidea</taxon>
        <taxon>Papilionidae</taxon>
        <taxon>Papilioninae</taxon>
        <taxon>Papilio</taxon>
    </lineage>
</organism>
<dbReference type="Proteomes" id="UP000694872">
    <property type="component" value="Unplaced"/>
</dbReference>
<dbReference type="GeneID" id="106114216"/>
<dbReference type="RefSeq" id="XP_013162781.1">
    <property type="nucleotide sequence ID" value="XM_013307327.1"/>
</dbReference>
<dbReference type="AlphaFoldDB" id="A0AAJ7E4V0"/>
<proteinExistence type="predicted"/>
<evidence type="ECO:0000313" key="1">
    <source>
        <dbReference type="RefSeq" id="XP_013162781.1"/>
    </source>
</evidence>